<evidence type="ECO:0000256" key="2">
    <source>
        <dbReference type="ARBA" id="ARBA00022692"/>
    </source>
</evidence>
<dbReference type="VEuPathDB" id="TriTrypDB:BCY84_05151"/>
<dbReference type="Proteomes" id="UP000246121">
    <property type="component" value="Unassembled WGS sequence"/>
</dbReference>
<dbReference type="VEuPathDB" id="TriTrypDB:C4B63_51g199"/>
<dbReference type="InterPro" id="IPR002994">
    <property type="entry name" value="Surf1/Shy1"/>
</dbReference>
<dbReference type="VEuPathDB" id="TriTrypDB:ECC02_004299"/>
<keyword evidence="5" id="KW-0999">Mitochondrion inner membrane</keyword>
<accession>A0A2V2V1T6</accession>
<dbReference type="VEuPathDB" id="TriTrypDB:C3747_200g27"/>
<dbReference type="EMBL" id="PRFA01000051">
    <property type="protein sequence ID" value="PWU90319.1"/>
    <property type="molecule type" value="Genomic_DNA"/>
</dbReference>
<keyword evidence="5" id="KW-0496">Mitochondrion</keyword>
<reference evidence="7 8" key="1">
    <citation type="journal article" date="2018" name="Microb. Genom.">
        <title>Expanding an expanded genome: long-read sequencing of Trypanosoma cruzi.</title>
        <authorList>
            <person name="Berna L."/>
            <person name="Rodriguez M."/>
            <person name="Chiribao M.L."/>
            <person name="Parodi-Talice A."/>
            <person name="Pita S."/>
            <person name="Rijo G."/>
            <person name="Alvarez-Valin F."/>
            <person name="Robello C."/>
        </authorList>
    </citation>
    <scope>NUCLEOTIDE SEQUENCE [LARGE SCALE GENOMIC DNA]</scope>
    <source>
        <strain evidence="7 8">Dm28c</strain>
    </source>
</reference>
<proteinExistence type="inferred from homology"/>
<dbReference type="PROSITE" id="PS50895">
    <property type="entry name" value="SURF1"/>
    <property type="match status" value="1"/>
</dbReference>
<dbReference type="AlphaFoldDB" id="A0A2V2V1T6"/>
<keyword evidence="3 5" id="KW-1133">Transmembrane helix</keyword>
<dbReference type="PANTHER" id="PTHR23427:SF2">
    <property type="entry name" value="SURFEIT LOCUS PROTEIN 1"/>
    <property type="match status" value="1"/>
</dbReference>
<feature type="compositionally biased region" description="Basic residues" evidence="6">
    <location>
        <begin position="60"/>
        <end position="71"/>
    </location>
</feature>
<dbReference type="PANTHER" id="PTHR23427">
    <property type="entry name" value="SURFEIT LOCUS PROTEIN"/>
    <property type="match status" value="1"/>
</dbReference>
<evidence type="ECO:0000256" key="6">
    <source>
        <dbReference type="SAM" id="MobiDB-lite"/>
    </source>
</evidence>
<dbReference type="VEuPathDB" id="TriTrypDB:TcYC6_0101770"/>
<dbReference type="VEuPathDB" id="TriTrypDB:TcCL_NonESM09485"/>
<comment type="subcellular location">
    <subcellularLocation>
        <location evidence="1">Membrane</location>
    </subcellularLocation>
    <subcellularLocation>
        <location evidence="5">Mitochondrion inner membrane</location>
        <topology evidence="5">Multi-pass membrane protein</topology>
    </subcellularLocation>
</comment>
<dbReference type="VEuPathDB" id="TriTrypDB:TcCLB.511847.50"/>
<dbReference type="Pfam" id="PF02104">
    <property type="entry name" value="SURF1"/>
    <property type="match status" value="1"/>
</dbReference>
<keyword evidence="2 5" id="KW-0812">Transmembrane</keyword>
<dbReference type="VEuPathDB" id="TriTrypDB:TcG_05367"/>
<dbReference type="VEuPathDB" id="TriTrypDB:TCSYLVIO_002176"/>
<dbReference type="InterPro" id="IPR045214">
    <property type="entry name" value="Surf1/Surf4"/>
</dbReference>
<sequence length="431" mass="49815">MWHVALFRRPTTCACFFFVIAVKKYKKIYLFTSVFIYLIYLFGQNKQTNKQTVKQNNNKTAKKKKKRKNNNNKKASYTTSCGNLDVNSVQPPQSEETSHEPDYMGFMFLTSAVVSFNAGIWQIFRRSEKKRLLENHKNLMKPALKELPASDKTVDEFEFFRVQLEGVLDNEGSVLVGPRTIPSYKGGATQEESKGGFLVMTPFEIAGTKQFVMINRGWVPIDAGKHRTLLAQYIGEGFALTTVRGIFRREEYLTASLFWGKNVLNEGPAAADLSWLALRPWNMALDYYKRRWGTSNVDARVSQHGLHHYYVEMLEDYSGDDQRIVRGHTWPWRRSTEEVTYVHLMPIVHTMYVLFWFSVTIGSLYGMGRCYQRQKELFALRRHMTAQSTLLEKKRQEEARAYMEAVQEVERMKKLGAASTARIPAQQPASK</sequence>
<dbReference type="VEuPathDB" id="TriTrypDB:Tc_MARK_1429"/>
<feature type="transmembrane region" description="Helical" evidence="5">
    <location>
        <begin position="103"/>
        <end position="124"/>
    </location>
</feature>
<feature type="compositionally biased region" description="Polar residues" evidence="6">
    <location>
        <begin position="75"/>
        <end position="95"/>
    </location>
</feature>
<evidence type="ECO:0000256" key="5">
    <source>
        <dbReference type="RuleBase" id="RU363076"/>
    </source>
</evidence>
<feature type="region of interest" description="Disordered" evidence="6">
    <location>
        <begin position="50"/>
        <end position="99"/>
    </location>
</feature>
<evidence type="ECO:0000256" key="4">
    <source>
        <dbReference type="ARBA" id="ARBA00023136"/>
    </source>
</evidence>
<comment type="function">
    <text evidence="5">Probably involved in the biogenesis of the COX complex.</text>
</comment>
<dbReference type="VEuPathDB" id="TriTrypDB:TcCLB.506227.90"/>
<keyword evidence="4 5" id="KW-0472">Membrane</keyword>
<feature type="transmembrane region" description="Helical" evidence="5">
    <location>
        <begin position="341"/>
        <end position="365"/>
    </location>
</feature>
<dbReference type="CDD" id="cd06662">
    <property type="entry name" value="SURF1"/>
    <property type="match status" value="1"/>
</dbReference>
<dbReference type="VEuPathDB" id="TriTrypDB:TcBrA4_0074950"/>
<evidence type="ECO:0000313" key="7">
    <source>
        <dbReference type="EMBL" id="PWU90319.1"/>
    </source>
</evidence>
<gene>
    <name evidence="7" type="ORF">C4B63_51g199</name>
</gene>
<feature type="compositionally biased region" description="Low complexity" evidence="6">
    <location>
        <begin position="50"/>
        <end position="59"/>
    </location>
</feature>
<protein>
    <recommendedName>
        <fullName evidence="5">SURF1-like protein</fullName>
    </recommendedName>
</protein>
<name>A0A2V2V1T6_TRYCR</name>
<evidence type="ECO:0000313" key="8">
    <source>
        <dbReference type="Proteomes" id="UP000246121"/>
    </source>
</evidence>
<comment type="caution">
    <text evidence="7">The sequence shown here is derived from an EMBL/GenBank/DDBJ whole genome shotgun (WGS) entry which is preliminary data.</text>
</comment>
<comment type="similarity">
    <text evidence="5">Belongs to the SURF1 family.</text>
</comment>
<dbReference type="GO" id="GO:0005743">
    <property type="term" value="C:mitochondrial inner membrane"/>
    <property type="evidence" value="ECO:0007669"/>
    <property type="project" value="UniProtKB-SubCell"/>
</dbReference>
<organism evidence="7 8">
    <name type="scientific">Trypanosoma cruzi</name>
    <dbReference type="NCBI Taxonomy" id="5693"/>
    <lineage>
        <taxon>Eukaryota</taxon>
        <taxon>Discoba</taxon>
        <taxon>Euglenozoa</taxon>
        <taxon>Kinetoplastea</taxon>
        <taxon>Metakinetoplastina</taxon>
        <taxon>Trypanosomatida</taxon>
        <taxon>Trypanosomatidae</taxon>
        <taxon>Trypanosoma</taxon>
        <taxon>Schizotrypanum</taxon>
    </lineage>
</organism>
<evidence type="ECO:0000256" key="1">
    <source>
        <dbReference type="ARBA" id="ARBA00004370"/>
    </source>
</evidence>
<feature type="transmembrane region" description="Helical" evidence="5">
    <location>
        <begin position="28"/>
        <end position="43"/>
    </location>
</feature>
<dbReference type="VEuPathDB" id="TriTrypDB:TCDM_07735"/>
<evidence type="ECO:0000256" key="3">
    <source>
        <dbReference type="ARBA" id="ARBA00022989"/>
    </source>
</evidence>